<dbReference type="InterPro" id="IPR049718">
    <property type="entry name" value="AKO59007-like"/>
</dbReference>
<dbReference type="AlphaFoldDB" id="A0A6M3KR58"/>
<sequence>MPNDNKRYANATIYRSDEQECAGEYAEVQLVQTHIASAQKTCRKKIAQNIYANNSDTAKEITGLTACVFGAATVAYGGLIENDLVDSDGGKSWAGKDTTTTEAIGLSVLRTLRSSAKISDGAGGKPDIGVTTETLFNIVSGILQVQQRFTEDKDTVKAGFTNLVFEGMTIAADDYCTSGYLFALNSKHYGWAIHKDGFFQRTPWGDLTNAPSGVAGKTMKIFWDGNQVVNNRKAHAGHSNLS</sequence>
<dbReference type="EMBL" id="MT141537">
    <property type="protein sequence ID" value="QJA65379.1"/>
    <property type="molecule type" value="Genomic_DNA"/>
</dbReference>
<evidence type="ECO:0000313" key="2">
    <source>
        <dbReference type="EMBL" id="QJA83788.1"/>
    </source>
</evidence>
<organism evidence="2">
    <name type="scientific">viral metagenome</name>
    <dbReference type="NCBI Taxonomy" id="1070528"/>
    <lineage>
        <taxon>unclassified sequences</taxon>
        <taxon>metagenomes</taxon>
        <taxon>organismal metagenomes</taxon>
    </lineage>
</organism>
<accession>A0A6M3KR58</accession>
<reference evidence="2" key="1">
    <citation type="submission" date="2020-03" db="EMBL/GenBank/DDBJ databases">
        <title>The deep terrestrial virosphere.</title>
        <authorList>
            <person name="Holmfeldt K."/>
            <person name="Nilsson E."/>
            <person name="Simone D."/>
            <person name="Lopez-Fernandez M."/>
            <person name="Wu X."/>
            <person name="de Brujin I."/>
            <person name="Lundin D."/>
            <person name="Andersson A."/>
            <person name="Bertilsson S."/>
            <person name="Dopson M."/>
        </authorList>
    </citation>
    <scope>NUCLEOTIDE SEQUENCE</scope>
    <source>
        <strain evidence="2">MM415A00252</strain>
        <strain evidence="1">MM415B00400</strain>
    </source>
</reference>
<evidence type="ECO:0000313" key="1">
    <source>
        <dbReference type="EMBL" id="QJA65379.1"/>
    </source>
</evidence>
<dbReference type="EMBL" id="MT142518">
    <property type="protein sequence ID" value="QJA83788.1"/>
    <property type="molecule type" value="Genomic_DNA"/>
</dbReference>
<name>A0A6M3KR58_9ZZZZ</name>
<proteinExistence type="predicted"/>
<protein>
    <submittedName>
        <fullName evidence="2">Putative capsid protein</fullName>
    </submittedName>
</protein>
<gene>
    <name evidence="2" type="ORF">MM415A00252_0009</name>
    <name evidence="1" type="ORF">MM415B00400_0034</name>
</gene>
<dbReference type="NCBIfam" id="NF033394">
    <property type="entry name" value="capsid_maj_Podo"/>
    <property type="match status" value="1"/>
</dbReference>